<dbReference type="PANTHER" id="PTHR33204">
    <property type="entry name" value="TRANSCRIPTIONAL REGULATOR, MARR FAMILY"/>
    <property type="match status" value="1"/>
</dbReference>
<keyword evidence="1" id="KW-0805">Transcription regulation</keyword>
<proteinExistence type="predicted"/>
<protein>
    <submittedName>
        <fullName evidence="5">HxlR family transcriptional regulator</fullName>
    </submittedName>
</protein>
<keyword evidence="2" id="KW-0238">DNA-binding</keyword>
<dbReference type="GO" id="GO:0003677">
    <property type="term" value="F:DNA binding"/>
    <property type="evidence" value="ECO:0007669"/>
    <property type="project" value="UniProtKB-KW"/>
</dbReference>
<dbReference type="InterPro" id="IPR036388">
    <property type="entry name" value="WH-like_DNA-bd_sf"/>
</dbReference>
<name>A0A3D9Z116_9HYPH</name>
<keyword evidence="3" id="KW-0804">Transcription</keyword>
<comment type="caution">
    <text evidence="5">The sequence shown here is derived from an EMBL/GenBank/DDBJ whole genome shotgun (WGS) entry which is preliminary data.</text>
</comment>
<organism evidence="5 6">
    <name type="scientific">Methylovirgula ligni</name>
    <dbReference type="NCBI Taxonomy" id="569860"/>
    <lineage>
        <taxon>Bacteria</taxon>
        <taxon>Pseudomonadati</taxon>
        <taxon>Pseudomonadota</taxon>
        <taxon>Alphaproteobacteria</taxon>
        <taxon>Hyphomicrobiales</taxon>
        <taxon>Beijerinckiaceae</taxon>
        <taxon>Methylovirgula</taxon>
    </lineage>
</organism>
<evidence type="ECO:0000256" key="1">
    <source>
        <dbReference type="ARBA" id="ARBA00023015"/>
    </source>
</evidence>
<evidence type="ECO:0000256" key="3">
    <source>
        <dbReference type="ARBA" id="ARBA00023163"/>
    </source>
</evidence>
<evidence type="ECO:0000313" key="5">
    <source>
        <dbReference type="EMBL" id="REF88807.1"/>
    </source>
</evidence>
<dbReference type="Pfam" id="PF01638">
    <property type="entry name" value="HxlR"/>
    <property type="match status" value="1"/>
</dbReference>
<evidence type="ECO:0000256" key="2">
    <source>
        <dbReference type="ARBA" id="ARBA00023125"/>
    </source>
</evidence>
<sequence>MRNGYALDCPIAHTLDVVGEKWSLLILRDLTLKGPLRFQDLEAGLGGVAPNTLSARLKTLEAQGVIGARLYEAHPPRYEYFLTAKGQALGPVLQALRNWGEHYAPDVAAPQSR</sequence>
<dbReference type="EMBL" id="QUMO01000001">
    <property type="protein sequence ID" value="REF88807.1"/>
    <property type="molecule type" value="Genomic_DNA"/>
</dbReference>
<feature type="domain" description="HTH hxlR-type" evidence="4">
    <location>
        <begin position="9"/>
        <end position="108"/>
    </location>
</feature>
<gene>
    <name evidence="5" type="ORF">DES32_0015</name>
</gene>
<dbReference type="PANTHER" id="PTHR33204:SF18">
    <property type="entry name" value="TRANSCRIPTIONAL REGULATORY PROTEIN"/>
    <property type="match status" value="1"/>
</dbReference>
<dbReference type="Gene3D" id="1.10.10.10">
    <property type="entry name" value="Winged helix-like DNA-binding domain superfamily/Winged helix DNA-binding domain"/>
    <property type="match status" value="1"/>
</dbReference>
<dbReference type="OrthoDB" id="9782219at2"/>
<evidence type="ECO:0000259" key="4">
    <source>
        <dbReference type="PROSITE" id="PS51118"/>
    </source>
</evidence>
<evidence type="ECO:0000313" key="6">
    <source>
        <dbReference type="Proteomes" id="UP000256900"/>
    </source>
</evidence>
<accession>A0A3D9Z116</accession>
<dbReference type="InterPro" id="IPR036390">
    <property type="entry name" value="WH_DNA-bd_sf"/>
</dbReference>
<dbReference type="SUPFAM" id="SSF46785">
    <property type="entry name" value="Winged helix' DNA-binding domain"/>
    <property type="match status" value="1"/>
</dbReference>
<keyword evidence="6" id="KW-1185">Reference proteome</keyword>
<dbReference type="InterPro" id="IPR002577">
    <property type="entry name" value="HTH_HxlR"/>
</dbReference>
<dbReference type="RefSeq" id="WP_115834667.1">
    <property type="nucleotide sequence ID" value="NZ_CP025086.1"/>
</dbReference>
<dbReference type="PROSITE" id="PS51118">
    <property type="entry name" value="HTH_HXLR"/>
    <property type="match status" value="1"/>
</dbReference>
<reference evidence="5 6" key="1">
    <citation type="submission" date="2018-08" db="EMBL/GenBank/DDBJ databases">
        <title>Genomic Encyclopedia of Type Strains, Phase IV (KMG-IV): sequencing the most valuable type-strain genomes for metagenomic binning, comparative biology and taxonomic classification.</title>
        <authorList>
            <person name="Goeker M."/>
        </authorList>
    </citation>
    <scope>NUCLEOTIDE SEQUENCE [LARGE SCALE GENOMIC DNA]</scope>
    <source>
        <strain evidence="5 6">BW863</strain>
    </source>
</reference>
<dbReference type="Proteomes" id="UP000256900">
    <property type="component" value="Unassembled WGS sequence"/>
</dbReference>
<dbReference type="AlphaFoldDB" id="A0A3D9Z116"/>